<gene>
    <name evidence="3" type="ORF">GS398_03595</name>
</gene>
<name>A0A7K1XUC7_9SPHI</name>
<feature type="chain" id="PRO_5029689360" description="Polysaccharide lyase 14 domain-containing protein" evidence="1">
    <location>
        <begin position="27"/>
        <end position="296"/>
    </location>
</feature>
<dbReference type="PANTHER" id="PTHR40124:SF1">
    <property type="entry name" value="DISAGGREGATASE RELATED REPEAT PROTEIN"/>
    <property type="match status" value="1"/>
</dbReference>
<protein>
    <recommendedName>
        <fullName evidence="2">Polysaccharide lyase 14 domain-containing protein</fullName>
    </recommendedName>
</protein>
<comment type="caution">
    <text evidence="3">The sequence shown here is derived from an EMBL/GenBank/DDBJ whole genome shotgun (WGS) entry which is preliminary data.</text>
</comment>
<feature type="signal peptide" evidence="1">
    <location>
        <begin position="1"/>
        <end position="26"/>
    </location>
</feature>
<dbReference type="InterPro" id="IPR048958">
    <property type="entry name" value="Polysacc_lyase_14"/>
</dbReference>
<accession>A0A7K1XUC7</accession>
<sequence length="296" mass="32177">MNRKTMQQRAVAGVMLVCTLAGSACKKESAIAETEASGIASKGNATVSAIKSDFSLNWENRANGSTYTSGQAGTDFGNVSGWNDSRAYITNGKTANGLRATLLPNALSGAGGLISNTDLSDGSAYEMDYDVKFHSQFNWGRGGKVGFGFSVGEGNTGGDPGWDGNGGSLRLMWYSPDSNPNRVYFQPYLYYKDQPTEFGESFGRSYPSSGALVKGQWYHVHLYIKSNTGSSTNGHVQIVINGTIILDQDIRWTTNDAQRLIKGLTFHTFRGGSQEYWKVSTTDYVYYDNLVVNKIS</sequence>
<proteinExistence type="predicted"/>
<dbReference type="RefSeq" id="WP_160905344.1">
    <property type="nucleotide sequence ID" value="NZ_WVHS01000001.1"/>
</dbReference>
<evidence type="ECO:0000313" key="3">
    <source>
        <dbReference type="EMBL" id="MXV14369.1"/>
    </source>
</evidence>
<evidence type="ECO:0000256" key="1">
    <source>
        <dbReference type="SAM" id="SignalP"/>
    </source>
</evidence>
<feature type="domain" description="Polysaccharide lyase 14" evidence="2">
    <location>
        <begin position="123"/>
        <end position="290"/>
    </location>
</feature>
<keyword evidence="1" id="KW-0732">Signal</keyword>
<dbReference type="Proteomes" id="UP000451233">
    <property type="component" value="Unassembled WGS sequence"/>
</dbReference>
<dbReference type="PANTHER" id="PTHR40124">
    <property type="match status" value="1"/>
</dbReference>
<dbReference type="Pfam" id="PF21294">
    <property type="entry name" value="Polysacc_lyase_14"/>
    <property type="match status" value="1"/>
</dbReference>
<evidence type="ECO:0000313" key="4">
    <source>
        <dbReference type="Proteomes" id="UP000451233"/>
    </source>
</evidence>
<keyword evidence="4" id="KW-1185">Reference proteome</keyword>
<dbReference type="Gene3D" id="2.60.120.200">
    <property type="match status" value="1"/>
</dbReference>
<organism evidence="3 4">
    <name type="scientific">Hufsiella ginkgonis</name>
    <dbReference type="NCBI Taxonomy" id="2695274"/>
    <lineage>
        <taxon>Bacteria</taxon>
        <taxon>Pseudomonadati</taxon>
        <taxon>Bacteroidota</taxon>
        <taxon>Sphingobacteriia</taxon>
        <taxon>Sphingobacteriales</taxon>
        <taxon>Sphingobacteriaceae</taxon>
        <taxon>Hufsiella</taxon>
    </lineage>
</organism>
<dbReference type="PROSITE" id="PS51257">
    <property type="entry name" value="PROKAR_LIPOPROTEIN"/>
    <property type="match status" value="1"/>
</dbReference>
<dbReference type="AlphaFoldDB" id="A0A7K1XUC7"/>
<dbReference type="EMBL" id="WVHS01000001">
    <property type="protein sequence ID" value="MXV14369.1"/>
    <property type="molecule type" value="Genomic_DNA"/>
</dbReference>
<evidence type="ECO:0000259" key="2">
    <source>
        <dbReference type="Pfam" id="PF21294"/>
    </source>
</evidence>
<reference evidence="3 4" key="1">
    <citation type="submission" date="2019-11" db="EMBL/GenBank/DDBJ databases">
        <title>Pedobacter sp. HMF7056 Genome sequencing and assembly.</title>
        <authorList>
            <person name="Kang H."/>
            <person name="Kim H."/>
            <person name="Joh K."/>
        </authorList>
    </citation>
    <scope>NUCLEOTIDE SEQUENCE [LARGE SCALE GENOMIC DNA]</scope>
    <source>
        <strain evidence="3 4">HMF7056</strain>
    </source>
</reference>